<dbReference type="NCBIfam" id="TIGR00728">
    <property type="entry name" value="OPT_sfam"/>
    <property type="match status" value="1"/>
</dbReference>
<proteinExistence type="predicted"/>
<name>A0ABU0IKG0_9CAUL</name>
<protein>
    <submittedName>
        <fullName evidence="7">OPT family oligopeptide transporter</fullName>
    </submittedName>
</protein>
<feature type="transmembrane region" description="Helical" evidence="6">
    <location>
        <begin position="346"/>
        <end position="369"/>
    </location>
</feature>
<accession>A0ABU0IKG0</accession>
<reference evidence="7 8" key="1">
    <citation type="submission" date="2023-07" db="EMBL/GenBank/DDBJ databases">
        <title>Genomic Encyclopedia of Type Strains, Phase IV (KMG-IV): sequencing the most valuable type-strain genomes for metagenomic binning, comparative biology and taxonomic classification.</title>
        <authorList>
            <person name="Goeker M."/>
        </authorList>
    </citation>
    <scope>NUCLEOTIDE SEQUENCE [LARGE SCALE GENOMIC DNA]</scope>
    <source>
        <strain evidence="7 8">DSM 18695</strain>
    </source>
</reference>
<evidence type="ECO:0000313" key="8">
    <source>
        <dbReference type="Proteomes" id="UP001228905"/>
    </source>
</evidence>
<sequence length="659" mass="67513">MNRVELTIRSLILGVLITLVFTAANVFLGLKVGLTFASSIPAAVISMAVLRMFRSSTIWENNIVQTVASAAGTLSSIIFVLPGLIMVGWWTGFPFWTSFSVCAIGGLLGVMYSIPLRRALVTNSPLPYPEGVAAAEVLKVGVGSRETAKEAAAEGKAGLATVVVASAVSAGLALLTATKVVATEIGGFFRVGAGIGGASTSFSLALLGAGHLVGISVGLGLLAGLILAWGVLTPMLTSHYTPDMGAIGDYATGIWRTKVRFIGAGAIGTAAIWTLGKLAVPLWTGLTSALAAQRRRGEGNTEDIPITERDIPIGIVGLISLLAMVPLAWLLWTFLQAGGMATAQAIPLIVGALVYIVIAGFFVAAVCGYMAGLIGSSNSPLSGVGILAVLGAALLLVMARTTLGVEAGPVLVAFALFTTAVVFAVATIANDNLQDLKTGQLVEASPWKQQVALIVGVAAGAMVIPPILDLLNHAYGFVGGPPGISGDPLPAPQATLISALAKGVLTGDLEWPLIWIGIAIGVGIIIVDEVLGLLKLTRLPPLSVGIGIYLPMSTTAPVLIGAILGWAYDKFIARGPHEAVMKRLGVLLASGLIVGESLMGVLLAGIIVATGKESPLALVQEAFEPTAIKLGAVVFAVLVLGLYAWVTNLGRRTAAPDNA</sequence>
<dbReference type="Proteomes" id="UP001228905">
    <property type="component" value="Unassembled WGS sequence"/>
</dbReference>
<feature type="transmembrane region" description="Helical" evidence="6">
    <location>
        <begin position="588"/>
        <end position="609"/>
    </location>
</feature>
<feature type="transmembrane region" description="Helical" evidence="6">
    <location>
        <begin position="381"/>
        <end position="399"/>
    </location>
</feature>
<keyword evidence="4 6" id="KW-1133">Transmembrane helix</keyword>
<evidence type="ECO:0000256" key="1">
    <source>
        <dbReference type="ARBA" id="ARBA00004141"/>
    </source>
</evidence>
<dbReference type="PANTHER" id="PTHR31645">
    <property type="entry name" value="OLIGOPEPTIDE TRANSPORTER YGL114W-RELATED"/>
    <property type="match status" value="1"/>
</dbReference>
<evidence type="ECO:0000256" key="4">
    <source>
        <dbReference type="ARBA" id="ARBA00022989"/>
    </source>
</evidence>
<dbReference type="NCBIfam" id="TIGR00733">
    <property type="entry name" value="OPT family oligopeptide transporter"/>
    <property type="match status" value="1"/>
</dbReference>
<feature type="transmembrane region" description="Helical" evidence="6">
    <location>
        <begin position="187"/>
        <end position="207"/>
    </location>
</feature>
<feature type="transmembrane region" description="Helical" evidence="6">
    <location>
        <begin position="313"/>
        <end position="334"/>
    </location>
</feature>
<keyword evidence="5 6" id="KW-0472">Membrane</keyword>
<dbReference type="InterPro" id="IPR004814">
    <property type="entry name" value="Oligopep_transpt"/>
</dbReference>
<dbReference type="RefSeq" id="WP_307344862.1">
    <property type="nucleotide sequence ID" value="NZ_JAUSVS010000001.1"/>
</dbReference>
<keyword evidence="2" id="KW-0813">Transport</keyword>
<organism evidence="7 8">
    <name type="scientific">Caulobacter ginsengisoli</name>
    <dbReference type="NCBI Taxonomy" id="400775"/>
    <lineage>
        <taxon>Bacteria</taxon>
        <taxon>Pseudomonadati</taxon>
        <taxon>Pseudomonadota</taxon>
        <taxon>Alphaproteobacteria</taxon>
        <taxon>Caulobacterales</taxon>
        <taxon>Caulobacteraceae</taxon>
        <taxon>Caulobacter</taxon>
    </lineage>
</organism>
<feature type="transmembrane region" description="Helical" evidence="6">
    <location>
        <begin position="212"/>
        <end position="232"/>
    </location>
</feature>
<feature type="transmembrane region" description="Helical" evidence="6">
    <location>
        <begin position="270"/>
        <end position="292"/>
    </location>
</feature>
<comment type="caution">
    <text evidence="7">The sequence shown here is derived from an EMBL/GenBank/DDBJ whole genome shotgun (WGS) entry which is preliminary data.</text>
</comment>
<feature type="transmembrane region" description="Helical" evidence="6">
    <location>
        <begin position="12"/>
        <end position="30"/>
    </location>
</feature>
<evidence type="ECO:0000313" key="7">
    <source>
        <dbReference type="EMBL" id="MDQ0462498.1"/>
    </source>
</evidence>
<comment type="subcellular location">
    <subcellularLocation>
        <location evidence="1">Membrane</location>
        <topology evidence="1">Multi-pass membrane protein</topology>
    </subcellularLocation>
</comment>
<evidence type="ECO:0000256" key="3">
    <source>
        <dbReference type="ARBA" id="ARBA00022692"/>
    </source>
</evidence>
<feature type="transmembrane region" description="Helical" evidence="6">
    <location>
        <begin position="157"/>
        <end position="175"/>
    </location>
</feature>
<keyword evidence="8" id="KW-1185">Reference proteome</keyword>
<dbReference type="InterPro" id="IPR004813">
    <property type="entry name" value="OPT"/>
</dbReference>
<keyword evidence="3 6" id="KW-0812">Transmembrane</keyword>
<feature type="transmembrane region" description="Helical" evidence="6">
    <location>
        <begin position="546"/>
        <end position="568"/>
    </location>
</feature>
<dbReference type="Pfam" id="PF03169">
    <property type="entry name" value="OPT"/>
    <property type="match status" value="1"/>
</dbReference>
<evidence type="ECO:0000256" key="5">
    <source>
        <dbReference type="ARBA" id="ARBA00023136"/>
    </source>
</evidence>
<feature type="transmembrane region" description="Helical" evidence="6">
    <location>
        <begin position="95"/>
        <end position="114"/>
    </location>
</feature>
<gene>
    <name evidence="7" type="ORF">QO010_000246</name>
</gene>
<dbReference type="PANTHER" id="PTHR31645:SF0">
    <property type="entry name" value="OLIGOPEPTIDE TRANSPORTER YGL114W-RELATED"/>
    <property type="match status" value="1"/>
</dbReference>
<evidence type="ECO:0000256" key="2">
    <source>
        <dbReference type="ARBA" id="ARBA00022448"/>
    </source>
</evidence>
<evidence type="ECO:0000256" key="6">
    <source>
        <dbReference type="SAM" id="Phobius"/>
    </source>
</evidence>
<feature type="transmembrane region" description="Helical" evidence="6">
    <location>
        <begin position="513"/>
        <end position="534"/>
    </location>
</feature>
<feature type="transmembrane region" description="Helical" evidence="6">
    <location>
        <begin position="451"/>
        <end position="468"/>
    </location>
</feature>
<feature type="transmembrane region" description="Helical" evidence="6">
    <location>
        <begin position="36"/>
        <end position="54"/>
    </location>
</feature>
<feature type="transmembrane region" description="Helical" evidence="6">
    <location>
        <begin position="411"/>
        <end position="430"/>
    </location>
</feature>
<feature type="transmembrane region" description="Helical" evidence="6">
    <location>
        <begin position="630"/>
        <end position="646"/>
    </location>
</feature>
<dbReference type="EMBL" id="JAUSVS010000001">
    <property type="protein sequence ID" value="MDQ0462498.1"/>
    <property type="molecule type" value="Genomic_DNA"/>
</dbReference>
<dbReference type="InterPro" id="IPR045035">
    <property type="entry name" value="YSL-like"/>
</dbReference>
<feature type="transmembrane region" description="Helical" evidence="6">
    <location>
        <begin position="66"/>
        <end position="89"/>
    </location>
</feature>